<dbReference type="AlphaFoldDB" id="H5TDI6"/>
<dbReference type="PANTHER" id="PTHR30221:SF1">
    <property type="entry name" value="SMALL-CONDUCTANCE MECHANOSENSITIVE CHANNEL"/>
    <property type="match status" value="1"/>
</dbReference>
<proteinExistence type="inferred from homology"/>
<dbReference type="InterPro" id="IPR045275">
    <property type="entry name" value="MscS_archaea/bacteria_type"/>
</dbReference>
<gene>
    <name evidence="10" type="primary">mscS</name>
    <name evidence="10" type="ORF">GPUN_2248</name>
</gene>
<keyword evidence="7" id="KW-0406">Ion transport</keyword>
<dbReference type="Gene3D" id="3.30.70.100">
    <property type="match status" value="1"/>
</dbReference>
<dbReference type="InterPro" id="IPR010920">
    <property type="entry name" value="LSM_dom_sf"/>
</dbReference>
<reference evidence="10 11" key="1">
    <citation type="journal article" date="2012" name="J. Bacteriol.">
        <title>Genome sequence of proteorhodopsin-containing sea ice bacterium Glaciecola punicea ACAM 611T.</title>
        <authorList>
            <person name="Qin Q.-L."/>
            <person name="Xie B.-B."/>
            <person name="Shu Y.-L."/>
            <person name="Rong J.-C."/>
            <person name="Zhao D.-L."/>
            <person name="Zhang X.-Y."/>
            <person name="Chen X.-L."/>
            <person name="Zhou B.-C."/>
            <person name="Zhanga Y.-Z."/>
        </authorList>
    </citation>
    <scope>NUCLEOTIDE SEQUENCE [LARGE SCALE GENOMIC DNA]</scope>
    <source>
        <strain evidence="10 11">ACAM 611</strain>
    </source>
</reference>
<reference evidence="10 11" key="2">
    <citation type="journal article" date="2017" name="Antonie Van Leeuwenhoek">
        <title>Rhizobium rhizosphaerae sp. nov., a novel species isolated from rice rhizosphere.</title>
        <authorList>
            <person name="Zhao J.J."/>
            <person name="Zhang J."/>
            <person name="Zhang R.J."/>
            <person name="Zhang C.W."/>
            <person name="Yin H.Q."/>
            <person name="Zhang X.X."/>
        </authorList>
    </citation>
    <scope>NUCLEOTIDE SEQUENCE [LARGE SCALE GENOMIC DNA]</scope>
    <source>
        <strain evidence="10 11">ACAM 611</strain>
    </source>
</reference>
<dbReference type="InterPro" id="IPR011066">
    <property type="entry name" value="MscS_channel_C_sf"/>
</dbReference>
<dbReference type="GO" id="GO:0008381">
    <property type="term" value="F:mechanosensitive monoatomic ion channel activity"/>
    <property type="evidence" value="ECO:0007669"/>
    <property type="project" value="InterPro"/>
</dbReference>
<evidence type="ECO:0000256" key="7">
    <source>
        <dbReference type="RuleBase" id="RU369025"/>
    </source>
</evidence>
<feature type="transmembrane region" description="Helical" evidence="7">
    <location>
        <begin position="101"/>
        <end position="130"/>
    </location>
</feature>
<feature type="domain" description="Mechanosensitive ion channel MscS C-terminal" evidence="9">
    <location>
        <begin position="189"/>
        <end position="271"/>
    </location>
</feature>
<dbReference type="Proteomes" id="UP000053586">
    <property type="component" value="Unassembled WGS sequence"/>
</dbReference>
<dbReference type="OrthoDB" id="9809206at2"/>
<keyword evidence="3" id="KW-1003">Cell membrane</keyword>
<evidence type="ECO:0000256" key="5">
    <source>
        <dbReference type="ARBA" id="ARBA00022989"/>
    </source>
</evidence>
<evidence type="ECO:0000259" key="9">
    <source>
        <dbReference type="Pfam" id="PF21082"/>
    </source>
</evidence>
<evidence type="ECO:0000256" key="4">
    <source>
        <dbReference type="ARBA" id="ARBA00022692"/>
    </source>
</evidence>
<dbReference type="Gene3D" id="1.10.287.1260">
    <property type="match status" value="1"/>
</dbReference>
<comment type="subunit">
    <text evidence="7">Homoheptamer.</text>
</comment>
<keyword evidence="5 7" id="KW-1133">Transmembrane helix</keyword>
<organism evidence="10 11">
    <name type="scientific">Glaciecola punicea ACAM 611</name>
    <dbReference type="NCBI Taxonomy" id="1121923"/>
    <lineage>
        <taxon>Bacteria</taxon>
        <taxon>Pseudomonadati</taxon>
        <taxon>Pseudomonadota</taxon>
        <taxon>Gammaproteobacteria</taxon>
        <taxon>Alteromonadales</taxon>
        <taxon>Alteromonadaceae</taxon>
        <taxon>Glaciecola</taxon>
    </lineage>
</organism>
<dbReference type="InterPro" id="IPR006685">
    <property type="entry name" value="MscS_channel_2nd"/>
</dbReference>
<dbReference type="SUPFAM" id="SSF82861">
    <property type="entry name" value="Mechanosensitive channel protein MscS (YggB), transmembrane region"/>
    <property type="match status" value="1"/>
</dbReference>
<keyword evidence="7" id="KW-0813">Transport</keyword>
<accession>H5TDI6</accession>
<name>H5TDI6_9ALTE</name>
<sequence length="292" mass="31848">MLENTTEEAAKYGITIEEASKYVDQYLIPFGINIAMAIVILIVGKIVVKILLSIFGKVMAKSKYDEMLVDFLKSIIGAILMLFVVIAAIDQLGVNTTSFAAILAAAGLAIGLSLQGSLANFAAGVMLLVFRPFKAGDYVDAANTSGTIKSVGIFTSMMVTPDNKEIIIPNGSIYSGNITNYSAKETRRVDMVFGIGYDDDLRKAKSVLLEMLAADPRVLADPTPQVAVSELGDSSVNFVVRPWTASSDYWGFKFDFIEAVKLRFDEEGISIPYPQMDVHMHKNEEPIAKEHL</sequence>
<dbReference type="InterPro" id="IPR049278">
    <property type="entry name" value="MS_channel_C"/>
</dbReference>
<dbReference type="SUPFAM" id="SSF82689">
    <property type="entry name" value="Mechanosensitive channel protein MscS (YggB), C-terminal domain"/>
    <property type="match status" value="1"/>
</dbReference>
<dbReference type="eggNOG" id="COG0668">
    <property type="taxonomic scope" value="Bacteria"/>
</dbReference>
<comment type="caution">
    <text evidence="10">The sequence shown here is derived from an EMBL/GenBank/DDBJ whole genome shotgun (WGS) entry which is preliminary data.</text>
</comment>
<evidence type="ECO:0000256" key="3">
    <source>
        <dbReference type="ARBA" id="ARBA00022475"/>
    </source>
</evidence>
<comment type="caution">
    <text evidence="7">Lacks conserved residue(s) required for the propagation of feature annotation.</text>
</comment>
<feature type="transmembrane region" description="Helical" evidence="7">
    <location>
        <begin position="67"/>
        <end position="89"/>
    </location>
</feature>
<keyword evidence="11" id="KW-1185">Reference proteome</keyword>
<dbReference type="Pfam" id="PF00924">
    <property type="entry name" value="MS_channel_2nd"/>
    <property type="match status" value="1"/>
</dbReference>
<evidence type="ECO:0000256" key="6">
    <source>
        <dbReference type="ARBA" id="ARBA00023136"/>
    </source>
</evidence>
<evidence type="ECO:0000256" key="1">
    <source>
        <dbReference type="ARBA" id="ARBA00004651"/>
    </source>
</evidence>
<evidence type="ECO:0000256" key="2">
    <source>
        <dbReference type="ARBA" id="ARBA00008017"/>
    </source>
</evidence>
<dbReference type="InterPro" id="IPR023408">
    <property type="entry name" value="MscS_beta-dom_sf"/>
</dbReference>
<keyword evidence="4 7" id="KW-0812">Transmembrane</keyword>
<keyword evidence="7" id="KW-0407">Ion channel</keyword>
<dbReference type="PANTHER" id="PTHR30221">
    <property type="entry name" value="SMALL-CONDUCTANCE MECHANOSENSITIVE CHANNEL"/>
    <property type="match status" value="1"/>
</dbReference>
<dbReference type="Pfam" id="PF05552">
    <property type="entry name" value="MS_channel_1st_1"/>
    <property type="match status" value="1"/>
</dbReference>
<comment type="function">
    <text evidence="7">Mechanosensitive channel that participates in the regulation of osmotic pressure changes within the cell, opening in response to stretch forces in the membrane lipid bilayer, without the need for other proteins. Contributes to normal resistance to hypoosmotic shock. Forms an ion channel of 1.0 nanosiemens conductance with a slight preference for anions.</text>
</comment>
<dbReference type="RefSeq" id="WP_006006436.1">
    <property type="nucleotide sequence ID" value="NZ_BAET01000028.1"/>
</dbReference>
<dbReference type="STRING" id="56804.BAE46_05090"/>
<keyword evidence="7" id="KW-0997">Cell inner membrane</keyword>
<dbReference type="Gene3D" id="2.30.30.60">
    <property type="match status" value="1"/>
</dbReference>
<protein>
    <recommendedName>
        <fullName evidence="7">Small-conductance mechanosensitive channel</fullName>
    </recommendedName>
</protein>
<comment type="subcellular location">
    <subcellularLocation>
        <location evidence="7">Cell inner membrane</location>
        <topology evidence="7">Multi-pass membrane protein</topology>
    </subcellularLocation>
    <subcellularLocation>
        <location evidence="1">Cell membrane</location>
        <topology evidence="1">Multi-pass membrane protein</topology>
    </subcellularLocation>
</comment>
<dbReference type="Pfam" id="PF21082">
    <property type="entry name" value="MS_channel_3rd"/>
    <property type="match status" value="1"/>
</dbReference>
<feature type="domain" description="Mechanosensitive ion channel MscS" evidence="8">
    <location>
        <begin position="117"/>
        <end position="182"/>
    </location>
</feature>
<dbReference type="InterPro" id="IPR008910">
    <property type="entry name" value="MSC_TM_helix"/>
</dbReference>
<dbReference type="InterPro" id="IPR011014">
    <property type="entry name" value="MscS_channel_TM-2"/>
</dbReference>
<comment type="similarity">
    <text evidence="2 7">Belongs to the MscS (TC 1.A.23) family.</text>
</comment>
<evidence type="ECO:0000313" key="10">
    <source>
        <dbReference type="EMBL" id="GAB56363.1"/>
    </source>
</evidence>
<dbReference type="EMBL" id="BAET01000028">
    <property type="protein sequence ID" value="GAB56363.1"/>
    <property type="molecule type" value="Genomic_DNA"/>
</dbReference>
<evidence type="ECO:0000259" key="8">
    <source>
        <dbReference type="Pfam" id="PF00924"/>
    </source>
</evidence>
<evidence type="ECO:0000313" key="11">
    <source>
        <dbReference type="Proteomes" id="UP000053586"/>
    </source>
</evidence>
<keyword evidence="6 7" id="KW-0472">Membrane</keyword>
<feature type="transmembrane region" description="Helical" evidence="7">
    <location>
        <begin position="30"/>
        <end position="55"/>
    </location>
</feature>
<dbReference type="SUPFAM" id="SSF50182">
    <property type="entry name" value="Sm-like ribonucleoproteins"/>
    <property type="match status" value="1"/>
</dbReference>
<dbReference type="GO" id="GO:0005886">
    <property type="term" value="C:plasma membrane"/>
    <property type="evidence" value="ECO:0007669"/>
    <property type="project" value="UniProtKB-SubCell"/>
</dbReference>